<feature type="transmembrane region" description="Helical" evidence="8">
    <location>
        <begin position="693"/>
        <end position="713"/>
    </location>
</feature>
<evidence type="ECO:0000256" key="4">
    <source>
        <dbReference type="ARBA" id="ARBA00022692"/>
    </source>
</evidence>
<feature type="transmembrane region" description="Helical" evidence="8">
    <location>
        <begin position="767"/>
        <end position="786"/>
    </location>
</feature>
<dbReference type="InterPro" id="IPR000731">
    <property type="entry name" value="SSD"/>
</dbReference>
<evidence type="ECO:0000259" key="9">
    <source>
        <dbReference type="PROSITE" id="PS50156"/>
    </source>
</evidence>
<dbReference type="PANTHER" id="PTHR33406:SF11">
    <property type="entry name" value="MEMBRANE PROTEIN SCO6666-RELATED"/>
    <property type="match status" value="1"/>
</dbReference>
<protein>
    <submittedName>
        <fullName evidence="10">MMPL family transporter</fullName>
    </submittedName>
</protein>
<organism evidence="10 11">
    <name type="scientific">Streptomyces albipurpureus</name>
    <dbReference type="NCBI Taxonomy" id="2897419"/>
    <lineage>
        <taxon>Bacteria</taxon>
        <taxon>Bacillati</taxon>
        <taxon>Actinomycetota</taxon>
        <taxon>Actinomycetes</taxon>
        <taxon>Kitasatosporales</taxon>
        <taxon>Streptomycetaceae</taxon>
        <taxon>Streptomyces</taxon>
    </lineage>
</organism>
<feature type="transmembrane region" description="Helical" evidence="8">
    <location>
        <begin position="198"/>
        <end position="231"/>
    </location>
</feature>
<dbReference type="PROSITE" id="PS50156">
    <property type="entry name" value="SSD"/>
    <property type="match status" value="1"/>
</dbReference>
<dbReference type="PANTHER" id="PTHR33406">
    <property type="entry name" value="MEMBRANE PROTEIN MJ1562-RELATED"/>
    <property type="match status" value="1"/>
</dbReference>
<evidence type="ECO:0000256" key="7">
    <source>
        <dbReference type="SAM" id="MobiDB-lite"/>
    </source>
</evidence>
<keyword evidence="3" id="KW-1003">Cell membrane</keyword>
<feature type="compositionally biased region" description="Gly residues" evidence="7">
    <location>
        <begin position="825"/>
        <end position="845"/>
    </location>
</feature>
<feature type="domain" description="SSD" evidence="9">
    <location>
        <begin position="210"/>
        <end position="342"/>
    </location>
</feature>
<keyword evidence="4 8" id="KW-0812">Transmembrane</keyword>
<comment type="subcellular location">
    <subcellularLocation>
        <location evidence="1">Cell membrane</location>
        <topology evidence="1">Multi-pass membrane protein</topology>
    </subcellularLocation>
</comment>
<dbReference type="EMBL" id="JAMQAW010000036">
    <property type="protein sequence ID" value="MCM2392114.1"/>
    <property type="molecule type" value="Genomic_DNA"/>
</dbReference>
<proteinExistence type="inferred from homology"/>
<keyword evidence="6 8" id="KW-0472">Membrane</keyword>
<evidence type="ECO:0000256" key="5">
    <source>
        <dbReference type="ARBA" id="ARBA00022989"/>
    </source>
</evidence>
<dbReference type="SUPFAM" id="SSF82866">
    <property type="entry name" value="Multidrug efflux transporter AcrB transmembrane domain"/>
    <property type="match status" value="2"/>
</dbReference>
<evidence type="ECO:0000256" key="6">
    <source>
        <dbReference type="ARBA" id="ARBA00023136"/>
    </source>
</evidence>
<feature type="transmembrane region" description="Helical" evidence="8">
    <location>
        <begin position="625"/>
        <end position="649"/>
    </location>
</feature>
<feature type="region of interest" description="Disordered" evidence="7">
    <location>
        <begin position="361"/>
        <end position="453"/>
    </location>
</feature>
<feature type="transmembrane region" description="Helical" evidence="8">
    <location>
        <begin position="319"/>
        <end position="344"/>
    </location>
</feature>
<feature type="region of interest" description="Disordered" evidence="7">
    <location>
        <begin position="812"/>
        <end position="893"/>
    </location>
</feature>
<dbReference type="RefSeq" id="WP_250922426.1">
    <property type="nucleotide sequence ID" value="NZ_JAMQAW010000036.1"/>
</dbReference>
<feature type="transmembrane region" description="Helical" evidence="8">
    <location>
        <begin position="27"/>
        <end position="47"/>
    </location>
</feature>
<accession>A0ABT0UUJ1</accession>
<comment type="caution">
    <text evidence="10">The sequence shown here is derived from an EMBL/GenBank/DDBJ whole genome shotgun (WGS) entry which is preliminary data.</text>
</comment>
<feature type="transmembrane region" description="Helical" evidence="8">
    <location>
        <begin position="468"/>
        <end position="487"/>
    </location>
</feature>
<reference evidence="10" key="1">
    <citation type="submission" date="2022-06" db="EMBL/GenBank/DDBJ databases">
        <title>Genome public.</title>
        <authorList>
            <person name="Sun Q."/>
        </authorList>
    </citation>
    <scope>NUCLEOTIDE SEQUENCE</scope>
    <source>
        <strain evidence="10">CWNU-1</strain>
    </source>
</reference>
<dbReference type="Pfam" id="PF03176">
    <property type="entry name" value="MMPL"/>
    <property type="match status" value="2"/>
</dbReference>
<evidence type="ECO:0000256" key="8">
    <source>
        <dbReference type="SAM" id="Phobius"/>
    </source>
</evidence>
<evidence type="ECO:0000256" key="1">
    <source>
        <dbReference type="ARBA" id="ARBA00004651"/>
    </source>
</evidence>
<keyword evidence="11" id="KW-1185">Reference proteome</keyword>
<evidence type="ECO:0000256" key="3">
    <source>
        <dbReference type="ARBA" id="ARBA00022475"/>
    </source>
</evidence>
<feature type="transmembrane region" description="Helical" evidence="8">
    <location>
        <begin position="243"/>
        <end position="264"/>
    </location>
</feature>
<evidence type="ECO:0000313" key="10">
    <source>
        <dbReference type="EMBL" id="MCM2392114.1"/>
    </source>
</evidence>
<feature type="compositionally biased region" description="Gly residues" evidence="7">
    <location>
        <begin position="437"/>
        <end position="448"/>
    </location>
</feature>
<feature type="transmembrane region" description="Helical" evidence="8">
    <location>
        <begin position="292"/>
        <end position="313"/>
    </location>
</feature>
<comment type="similarity">
    <text evidence="2">Belongs to the resistance-nodulation-cell division (RND) (TC 2.A.6) family. MmpL subfamily.</text>
</comment>
<keyword evidence="5 8" id="KW-1133">Transmembrane helix</keyword>
<dbReference type="Proteomes" id="UP001431429">
    <property type="component" value="Unassembled WGS sequence"/>
</dbReference>
<dbReference type="Gene3D" id="1.20.1640.10">
    <property type="entry name" value="Multidrug efflux transporter AcrB transmembrane domain"/>
    <property type="match status" value="2"/>
</dbReference>
<name>A0ABT0UUJ1_9ACTN</name>
<evidence type="ECO:0000313" key="11">
    <source>
        <dbReference type="Proteomes" id="UP001431429"/>
    </source>
</evidence>
<feature type="transmembrane region" description="Helical" evidence="8">
    <location>
        <begin position="654"/>
        <end position="673"/>
    </location>
</feature>
<sequence>MSDFNDPPPAQGRIGGWTRFVTARPTLSLLAALVLTVLAVFAGSGVADRMGSGGWTDPAAESTYATKALEREFPGSQPNLLLLVDSGRADVDSPRVAAEGRRLAERLAAEEGVTGVGSYWGTSSPALRAKDGGQALIAARVLGDEKTKSEVLQRIAPEYRGTHGPVEVSLGGPVAVEHEMTTIIQEDLLLAEAIALPVTLILLIMVFGSAVAAVLPLLIGIVAILGTNAVLRGLTEFTDVSVFAMNLTTALGLGLAIDYALFIVRRFREELAAGAEVRDAVGTTLRTAGRTVLFSALTVAVSLAAMLVFPQYFLRSFAYAGVAVVLLAAAAALVLLPAALMLLGHRINALDLRRAFRRRRGQDGRVPGGRAAATVGRDRTMDGGTDTDQGPASERAPAAEPTHGPGAGLVGALKGAPAQARSGAVAADAERGARSAGSGGSDSGGSGPVPGEEHGGWARLADLVMRRAPLFAFTTIAALLLLGLPFLDVKFGTPDDRQLPASAESHVVQQEIRDGFPGSPDGAIEIFAEETGAGRGDKGASATAPTDYAEYRNRIAALPGVLRVDGPVVSGSAAYFTVQPGGEAVGEGAQRLVHDLREIPAPFETSVTGRAAVLEDSKSAIADKLLLALGIIAVATLLLVFLLTGSLLIPLQAVVLNALSLTAMFGAVVWVFQDGNLSELLGFTPTGDIETNLPVLMFCIAFGLSMDYGVFLLSRIKEEYDRTHDHEHAVRFGLQRTGGLITAAAVILAVVMVAIGTSRVTNTKMLGLGIALAVLMDAMVVRSLLVPSVMKLMGARSWWAPGPLRRFHQRFGLSEGETTSPVSARGGGSGRGDGPNEGSGPGPDRGPGHGPDHGPGSGPDRGSDGGPDGGAGGGSGPGAGRRPGSASWDRAGV</sequence>
<gene>
    <name evidence="10" type="ORF">NBG84_28155</name>
</gene>
<dbReference type="InterPro" id="IPR050545">
    <property type="entry name" value="Mycobact_MmpL"/>
</dbReference>
<evidence type="ECO:0000256" key="2">
    <source>
        <dbReference type="ARBA" id="ARBA00010157"/>
    </source>
</evidence>
<dbReference type="InterPro" id="IPR004869">
    <property type="entry name" value="MMPL_dom"/>
</dbReference>
<feature type="transmembrane region" description="Helical" evidence="8">
    <location>
        <begin position="734"/>
        <end position="755"/>
    </location>
</feature>
<feature type="compositionally biased region" description="Gly residues" evidence="7">
    <location>
        <begin position="853"/>
        <end position="881"/>
    </location>
</feature>